<evidence type="ECO:0000313" key="2">
    <source>
        <dbReference type="EMBL" id="BBN05494.1"/>
    </source>
</evidence>
<gene>
    <name evidence="2" type="ORF">Mp_3g13580</name>
</gene>
<name>A0AAF6B0G0_MARPO</name>
<dbReference type="AlphaFoldDB" id="A0AAF6B0G0"/>
<accession>A0AAF6B0G0</accession>
<dbReference type="EMBL" id="AP019868">
    <property type="protein sequence ID" value="BBN05494.1"/>
    <property type="molecule type" value="Genomic_DNA"/>
</dbReference>
<evidence type="ECO:0000313" key="3">
    <source>
        <dbReference type="Proteomes" id="UP001162541"/>
    </source>
</evidence>
<feature type="chain" id="PRO_5042068052" evidence="1">
    <location>
        <begin position="27"/>
        <end position="197"/>
    </location>
</feature>
<proteinExistence type="predicted"/>
<evidence type="ECO:0000256" key="1">
    <source>
        <dbReference type="SAM" id="SignalP"/>
    </source>
</evidence>
<keyword evidence="1" id="KW-0732">Signal</keyword>
<dbReference type="Proteomes" id="UP001162541">
    <property type="component" value="Chromosome 3"/>
</dbReference>
<feature type="signal peptide" evidence="1">
    <location>
        <begin position="1"/>
        <end position="26"/>
    </location>
</feature>
<reference evidence="3" key="1">
    <citation type="journal article" date="2020" name="Curr. Biol.">
        <title>Chromatin organization in early land plants reveals an ancestral association between H3K27me3, transposons, and constitutive heterochromatin.</title>
        <authorList>
            <person name="Montgomery S.A."/>
            <person name="Tanizawa Y."/>
            <person name="Galik B."/>
            <person name="Wang N."/>
            <person name="Ito T."/>
            <person name="Mochizuki T."/>
            <person name="Akimcheva S."/>
            <person name="Bowman J.L."/>
            <person name="Cognat V."/>
            <person name="Marechal-Drouard L."/>
            <person name="Ekker H."/>
            <person name="Hong S.F."/>
            <person name="Kohchi T."/>
            <person name="Lin S.S."/>
            <person name="Liu L.D."/>
            <person name="Nakamura Y."/>
            <person name="Valeeva L.R."/>
            <person name="Shakirov E.V."/>
            <person name="Shippen D.E."/>
            <person name="Wei W.L."/>
            <person name="Yagura M."/>
            <person name="Yamaoka S."/>
            <person name="Yamato K.T."/>
            <person name="Liu C."/>
            <person name="Berger F."/>
        </authorList>
    </citation>
    <scope>NUCLEOTIDE SEQUENCE [LARGE SCALE GENOMIC DNA]</scope>
    <source>
        <strain evidence="3">Tak-1</strain>
    </source>
</reference>
<sequence length="197" mass="21995">MISFKNALLCALLGVTMVAQLISVSASSCKTCTGHILAESFSVKNFLPAGDSNLYMECSCLSRCGKLTVQAPVDIKECHSVETSTRFCGPTPDWPLAELDAYRAEQMLCEFIWTRPNSETIYRTPVMVWTREGPKRTFYKVDASGFWFSNGADAQWNLMLGWTMSNYISSEVPLKGAGNSVFETFGNEHCRTKNYAY</sequence>
<organism evidence="2 3">
    <name type="scientific">Marchantia polymorpha subsp. ruderalis</name>
    <dbReference type="NCBI Taxonomy" id="1480154"/>
    <lineage>
        <taxon>Eukaryota</taxon>
        <taxon>Viridiplantae</taxon>
        <taxon>Streptophyta</taxon>
        <taxon>Embryophyta</taxon>
        <taxon>Marchantiophyta</taxon>
        <taxon>Marchantiopsida</taxon>
        <taxon>Marchantiidae</taxon>
        <taxon>Marchantiales</taxon>
        <taxon>Marchantiaceae</taxon>
        <taxon>Marchantia</taxon>
    </lineage>
</organism>
<dbReference type="PROSITE" id="PS51257">
    <property type="entry name" value="PROKAR_LIPOPROTEIN"/>
    <property type="match status" value="1"/>
</dbReference>
<protein>
    <submittedName>
        <fullName evidence="2">Uncharacterized protein</fullName>
    </submittedName>
</protein>